<dbReference type="Pfam" id="PF05678">
    <property type="entry name" value="VQ"/>
    <property type="match status" value="1"/>
</dbReference>
<feature type="region of interest" description="Disordered" evidence="1">
    <location>
        <begin position="101"/>
        <end position="174"/>
    </location>
</feature>
<keyword evidence="4" id="KW-1185">Reference proteome</keyword>
<dbReference type="PANTHER" id="PTHR33179:SF58">
    <property type="entry name" value="OS08G0409500 PROTEIN"/>
    <property type="match status" value="1"/>
</dbReference>
<reference evidence="3 4" key="1">
    <citation type="journal article" date="2014" name="PLoS ONE">
        <title>Global Analysis of Gene Expression Profiles in Physic Nut (Jatropha curcas L.) Seedlings Exposed to Salt Stress.</title>
        <authorList>
            <person name="Zhang L."/>
            <person name="Zhang C."/>
            <person name="Wu P."/>
            <person name="Chen Y."/>
            <person name="Li M."/>
            <person name="Jiang H."/>
            <person name="Wu G."/>
        </authorList>
    </citation>
    <scope>NUCLEOTIDE SEQUENCE [LARGE SCALE GENOMIC DNA]</scope>
    <source>
        <strain evidence="4">cv. GZQX0401</strain>
        <tissue evidence="3">Young leaves</tissue>
    </source>
</reference>
<feature type="region of interest" description="Disordered" evidence="1">
    <location>
        <begin position="353"/>
        <end position="381"/>
    </location>
</feature>
<sequence>MDSGNSGSMQSSSGDEEYDSASRPPFLNPSTHFGSLSSTNPQAHPSHLLPHHHQPTFFDPSPNLFHSFSQSTNPINPNSLLNLDLVRSRSAVRSNLPECTELGITNNHLPPSSNSSSATAASSSQSILGSSSSMQLRSVQENGIRSSSPSDQTAVVTTRNPKKRTRASRRAPTTVLTTDTSNFRAMVQEFTGIPAPPFSGSPYSRRLDLFGSVGSGLRSTQLEPMGSLYPLRPSPQKAHQQAPFLFSSSSSSPSTINVEATTTTTTSNSNNNNTVTLSIPTANPPPNILQSSVNVSGLGAKSSLSSLDDLGIDGHIGITSQGTTEGMRAMRNNYQDHLRSFDSCKLNYTAPSSDFHNHEKGLENVPSRGEGAVDSWICPSE</sequence>
<proteinExistence type="predicted"/>
<dbReference type="Proteomes" id="UP000027138">
    <property type="component" value="Unassembled WGS sequence"/>
</dbReference>
<dbReference type="EMBL" id="KK914318">
    <property type="protein sequence ID" value="KDP41366.1"/>
    <property type="molecule type" value="Genomic_DNA"/>
</dbReference>
<evidence type="ECO:0000313" key="3">
    <source>
        <dbReference type="EMBL" id="KDP41366.1"/>
    </source>
</evidence>
<dbReference type="AlphaFoldDB" id="A0A067KYT9"/>
<feature type="domain" description="VQ" evidence="2">
    <location>
        <begin position="170"/>
        <end position="197"/>
    </location>
</feature>
<name>A0A067KYT9_JATCU</name>
<feature type="compositionally biased region" description="Polar residues" evidence="1">
    <location>
        <begin position="139"/>
        <end position="159"/>
    </location>
</feature>
<protein>
    <recommendedName>
        <fullName evidence="2">VQ domain-containing protein</fullName>
    </recommendedName>
</protein>
<evidence type="ECO:0000259" key="2">
    <source>
        <dbReference type="Pfam" id="PF05678"/>
    </source>
</evidence>
<organism evidence="3 4">
    <name type="scientific">Jatropha curcas</name>
    <name type="common">Barbados nut</name>
    <dbReference type="NCBI Taxonomy" id="180498"/>
    <lineage>
        <taxon>Eukaryota</taxon>
        <taxon>Viridiplantae</taxon>
        <taxon>Streptophyta</taxon>
        <taxon>Embryophyta</taxon>
        <taxon>Tracheophyta</taxon>
        <taxon>Spermatophyta</taxon>
        <taxon>Magnoliopsida</taxon>
        <taxon>eudicotyledons</taxon>
        <taxon>Gunneridae</taxon>
        <taxon>Pentapetalae</taxon>
        <taxon>rosids</taxon>
        <taxon>fabids</taxon>
        <taxon>Malpighiales</taxon>
        <taxon>Euphorbiaceae</taxon>
        <taxon>Crotonoideae</taxon>
        <taxon>Jatropheae</taxon>
        <taxon>Jatropha</taxon>
    </lineage>
</organism>
<dbReference type="InterPro" id="IPR039609">
    <property type="entry name" value="VQ_15/22"/>
</dbReference>
<accession>A0A067KYT9</accession>
<dbReference type="PANTHER" id="PTHR33179">
    <property type="entry name" value="VQ MOTIF-CONTAINING PROTEIN"/>
    <property type="match status" value="1"/>
</dbReference>
<gene>
    <name evidence="3" type="ORF">JCGZ_15773</name>
</gene>
<dbReference type="OrthoDB" id="780193at2759"/>
<feature type="region of interest" description="Disordered" evidence="1">
    <location>
        <begin position="1"/>
        <end position="55"/>
    </location>
</feature>
<feature type="compositionally biased region" description="Low complexity" evidence="1">
    <location>
        <begin position="112"/>
        <end position="138"/>
    </location>
</feature>
<feature type="compositionally biased region" description="Low complexity" evidence="1">
    <location>
        <begin position="1"/>
        <end position="13"/>
    </location>
</feature>
<dbReference type="InterPro" id="IPR008889">
    <property type="entry name" value="VQ"/>
</dbReference>
<evidence type="ECO:0000256" key="1">
    <source>
        <dbReference type="SAM" id="MobiDB-lite"/>
    </source>
</evidence>
<dbReference type="STRING" id="180498.A0A067KYT9"/>
<feature type="compositionally biased region" description="Basic residues" evidence="1">
    <location>
        <begin position="160"/>
        <end position="169"/>
    </location>
</feature>
<feature type="compositionally biased region" description="Polar residues" evidence="1">
    <location>
        <begin position="28"/>
        <end position="40"/>
    </location>
</feature>
<evidence type="ECO:0000313" key="4">
    <source>
        <dbReference type="Proteomes" id="UP000027138"/>
    </source>
</evidence>